<dbReference type="Gene3D" id="2.40.160.60">
    <property type="entry name" value="Outer membrane protein transport protein (OMPP1/FadL/TodX)"/>
    <property type="match status" value="1"/>
</dbReference>
<proteinExistence type="predicted"/>
<reference evidence="3" key="1">
    <citation type="journal article" date="2019" name="Int. J. Syst. Evol. Microbiol.">
        <title>The Global Catalogue of Microorganisms (GCM) 10K type strain sequencing project: providing services to taxonomists for standard genome sequencing and annotation.</title>
        <authorList>
            <consortium name="The Broad Institute Genomics Platform"/>
            <consortium name="The Broad Institute Genome Sequencing Center for Infectious Disease"/>
            <person name="Wu L."/>
            <person name="Ma J."/>
        </authorList>
    </citation>
    <scope>NUCLEOTIDE SEQUENCE [LARGE SCALE GENOMIC DNA]</scope>
    <source>
        <strain evidence="3">YJ-61-S</strain>
    </source>
</reference>
<feature type="chain" id="PRO_5047539615" description="Long-subunit fatty acid transport protein" evidence="1">
    <location>
        <begin position="20"/>
        <end position="415"/>
    </location>
</feature>
<gene>
    <name evidence="2" type="ORF">ACFO3O_12680</name>
</gene>
<evidence type="ECO:0008006" key="4">
    <source>
        <dbReference type="Google" id="ProtNLM"/>
    </source>
</evidence>
<keyword evidence="3" id="KW-1185">Reference proteome</keyword>
<dbReference type="RefSeq" id="WP_379979346.1">
    <property type="nucleotide sequence ID" value="NZ_JBHSFV010000007.1"/>
</dbReference>
<protein>
    <recommendedName>
        <fullName evidence="4">Long-subunit fatty acid transport protein</fullName>
    </recommendedName>
</protein>
<dbReference type="SUPFAM" id="SSF56935">
    <property type="entry name" value="Porins"/>
    <property type="match status" value="1"/>
</dbReference>
<dbReference type="Proteomes" id="UP001596043">
    <property type="component" value="Unassembled WGS sequence"/>
</dbReference>
<evidence type="ECO:0000256" key="1">
    <source>
        <dbReference type="SAM" id="SignalP"/>
    </source>
</evidence>
<accession>A0ABV9HX74</accession>
<feature type="signal peptide" evidence="1">
    <location>
        <begin position="1"/>
        <end position="19"/>
    </location>
</feature>
<keyword evidence="1" id="KW-0732">Signal</keyword>
<evidence type="ECO:0000313" key="3">
    <source>
        <dbReference type="Proteomes" id="UP001596043"/>
    </source>
</evidence>
<dbReference type="EMBL" id="JBHSFV010000007">
    <property type="protein sequence ID" value="MFC4634769.1"/>
    <property type="molecule type" value="Genomic_DNA"/>
</dbReference>
<evidence type="ECO:0000313" key="2">
    <source>
        <dbReference type="EMBL" id="MFC4634769.1"/>
    </source>
</evidence>
<organism evidence="2 3">
    <name type="scientific">Dokdonia ponticola</name>
    <dbReference type="NCBI Taxonomy" id="2041041"/>
    <lineage>
        <taxon>Bacteria</taxon>
        <taxon>Pseudomonadati</taxon>
        <taxon>Bacteroidota</taxon>
        <taxon>Flavobacteriia</taxon>
        <taxon>Flavobacteriales</taxon>
        <taxon>Flavobacteriaceae</taxon>
        <taxon>Dokdonia</taxon>
    </lineage>
</organism>
<name>A0ABV9HX74_9FLAO</name>
<sequence length="415" mass="45478">MIKKIIIAVMLVIAGSAYGQEGGTASPYSFYGIGTQQFRGTYEARAMGGMGLYSDSLHLNLLNPAQLGRLRYVTFTVGGSHTEVTLKDGVNENNTSVSTIDYLALSFPISKRAGVSFGLVPLTSVGYDLSDDDSVTTNTFSGKGGVNRVFLSGGYEVTKGLYVGASANYNFGNIQNETLRSIEGAELGTRERNRSDILGFTLEFGAQYDRMITDKLELRSSVKYVPATEVQSQNDRQVSSVIFNNLGLVQDIDIVEVPVGDTNFDFPSSVTVGAGLGEPDKWFFGVEYTNQKNSTFTNRGFDLEDVRFEDATQFRAGGFYIPKYNSVSSYLQRVTYRAGFRYEQSGIVIANEDINEFGISFGLGLPAGRTLNNINFTFEFGQRGTTNSGLVQENFFNAGVSLSLNDVWFLQSKFN</sequence>
<comment type="caution">
    <text evidence="2">The sequence shown here is derived from an EMBL/GenBank/DDBJ whole genome shotgun (WGS) entry which is preliminary data.</text>
</comment>